<evidence type="ECO:0000313" key="3">
    <source>
        <dbReference type="Proteomes" id="UP000001876"/>
    </source>
</evidence>
<reference evidence="2 3" key="1">
    <citation type="journal article" date="2009" name="Science">
        <title>Green evolution and dynamic adaptations revealed by genomes of the marine picoeukaryotes Micromonas.</title>
        <authorList>
            <person name="Worden A.Z."/>
            <person name="Lee J.H."/>
            <person name="Mock T."/>
            <person name="Rouze P."/>
            <person name="Simmons M.P."/>
            <person name="Aerts A.L."/>
            <person name="Allen A.E."/>
            <person name="Cuvelier M.L."/>
            <person name="Derelle E."/>
            <person name="Everett M.V."/>
            <person name="Foulon E."/>
            <person name="Grimwood J."/>
            <person name="Gundlach H."/>
            <person name="Henrissat B."/>
            <person name="Napoli C."/>
            <person name="McDonald S.M."/>
            <person name="Parker M.S."/>
            <person name="Rombauts S."/>
            <person name="Salamov A."/>
            <person name="Von Dassow P."/>
            <person name="Badger J.H."/>
            <person name="Coutinho P.M."/>
            <person name="Demir E."/>
            <person name="Dubchak I."/>
            <person name="Gentemann C."/>
            <person name="Eikrem W."/>
            <person name="Gready J.E."/>
            <person name="John U."/>
            <person name="Lanier W."/>
            <person name="Lindquist E.A."/>
            <person name="Lucas S."/>
            <person name="Mayer K.F."/>
            <person name="Moreau H."/>
            <person name="Not F."/>
            <person name="Otillar R."/>
            <person name="Panaud O."/>
            <person name="Pangilinan J."/>
            <person name="Paulsen I."/>
            <person name="Piegu B."/>
            <person name="Poliakov A."/>
            <person name="Robbens S."/>
            <person name="Schmutz J."/>
            <person name="Toulza E."/>
            <person name="Wyss T."/>
            <person name="Zelensky A."/>
            <person name="Zhou K."/>
            <person name="Armbrust E.V."/>
            <person name="Bhattacharya D."/>
            <person name="Goodenough U.W."/>
            <person name="Van de Peer Y."/>
            <person name="Grigoriev I.V."/>
        </authorList>
    </citation>
    <scope>NUCLEOTIDE SEQUENCE [LARGE SCALE GENOMIC DNA]</scope>
    <source>
        <strain evidence="2 3">CCMP1545</strain>
    </source>
</reference>
<dbReference type="RefSeq" id="XP_003059715.1">
    <property type="nucleotide sequence ID" value="XM_003059669.1"/>
</dbReference>
<sequence>MHRSHAERELEIRGHEWTRRNEAAAAKLASDALEHATNAVEAETDRLPLPDLAASLREKIERIARRHVDEFNAKTSPVADTAAAQDALIELKKTNAERLASSLEQNARQWHKALAPVSEAALETLNFDRTCVRAIRAAWSVTDAKLNADAVRRCAREIIPWALKRDAANAWIDAFEHRRAEIIAEHSRSSLLRKRPRNVMIVNMTSATVREVAKVFVNDDVSERLAAARVKFRCVLLTTLCVVVASAWLHVTSKPRHRRVDVSDNDVTDEDVDDAFVPDVDADAPGSDRAWVTIDREEAAAAEAAAAAAADAERVVAADADITPPRAKTPTPPHLVDLTGGDANLPNPVVFNATQPLPDEDAGEERFDLVDGTESDSPGWAEISPPRSPTPPPPLQMTVSDIMREINRVRDGDADAMARVLAFHVHPDVRHLVSAAETHSMGGADARTVAEWHVRVLGYVRLRTDDDEEAWLRAPYVTSVLRRYADRV</sequence>
<evidence type="ECO:0000313" key="2">
    <source>
        <dbReference type="EMBL" id="EEH55667.1"/>
    </source>
</evidence>
<gene>
    <name evidence="2" type="ORF">MICPUCDRAFT_65339</name>
</gene>
<keyword evidence="3" id="KW-1185">Reference proteome</keyword>
<dbReference type="EMBL" id="GG663741">
    <property type="protein sequence ID" value="EEH55667.1"/>
    <property type="molecule type" value="Genomic_DNA"/>
</dbReference>
<dbReference type="KEGG" id="mpp:MICPUCDRAFT_65339"/>
<proteinExistence type="predicted"/>
<dbReference type="GeneID" id="9685093"/>
<organism evidence="3">
    <name type="scientific">Micromonas pusilla (strain CCMP1545)</name>
    <name type="common">Picoplanktonic green alga</name>
    <dbReference type="NCBI Taxonomy" id="564608"/>
    <lineage>
        <taxon>Eukaryota</taxon>
        <taxon>Viridiplantae</taxon>
        <taxon>Chlorophyta</taxon>
        <taxon>Mamiellophyceae</taxon>
        <taxon>Mamiellales</taxon>
        <taxon>Mamiellaceae</taxon>
        <taxon>Micromonas</taxon>
    </lineage>
</organism>
<dbReference type="Proteomes" id="UP000001876">
    <property type="component" value="Unassembled WGS sequence"/>
</dbReference>
<accession>C1MWY9</accession>
<protein>
    <submittedName>
        <fullName evidence="2">Predicted protein</fullName>
    </submittedName>
</protein>
<evidence type="ECO:0000256" key="1">
    <source>
        <dbReference type="SAM" id="MobiDB-lite"/>
    </source>
</evidence>
<feature type="region of interest" description="Disordered" evidence="1">
    <location>
        <begin position="371"/>
        <end position="394"/>
    </location>
</feature>
<dbReference type="AlphaFoldDB" id="C1MWY9"/>
<name>C1MWY9_MICPC</name>